<feature type="coiled-coil region" evidence="1">
    <location>
        <begin position="390"/>
        <end position="473"/>
    </location>
</feature>
<protein>
    <submittedName>
        <fullName evidence="2">Uncharacterized protein</fullName>
    </submittedName>
</protein>
<reference evidence="2 3" key="1">
    <citation type="submission" date="2016-11" db="EMBL/GenBank/DDBJ databases">
        <title>The macronuclear genome of Stentor coeruleus: a giant cell with tiny introns.</title>
        <authorList>
            <person name="Slabodnick M."/>
            <person name="Ruby J.G."/>
            <person name="Reiff S.B."/>
            <person name="Swart E.C."/>
            <person name="Gosai S."/>
            <person name="Prabakaran S."/>
            <person name="Witkowska E."/>
            <person name="Larue G.E."/>
            <person name="Fisher S."/>
            <person name="Freeman R.M."/>
            <person name="Gunawardena J."/>
            <person name="Chu W."/>
            <person name="Stover N.A."/>
            <person name="Gregory B.D."/>
            <person name="Nowacki M."/>
            <person name="Derisi J."/>
            <person name="Roy S.W."/>
            <person name="Marshall W.F."/>
            <person name="Sood P."/>
        </authorList>
    </citation>
    <scope>NUCLEOTIDE SEQUENCE [LARGE SCALE GENOMIC DNA]</scope>
    <source>
        <strain evidence="2">WM001</strain>
    </source>
</reference>
<organism evidence="2 3">
    <name type="scientific">Stentor coeruleus</name>
    <dbReference type="NCBI Taxonomy" id="5963"/>
    <lineage>
        <taxon>Eukaryota</taxon>
        <taxon>Sar</taxon>
        <taxon>Alveolata</taxon>
        <taxon>Ciliophora</taxon>
        <taxon>Postciliodesmatophora</taxon>
        <taxon>Heterotrichea</taxon>
        <taxon>Heterotrichida</taxon>
        <taxon>Stentoridae</taxon>
        <taxon>Stentor</taxon>
    </lineage>
</organism>
<evidence type="ECO:0000313" key="2">
    <source>
        <dbReference type="EMBL" id="OMJ80777.1"/>
    </source>
</evidence>
<dbReference type="EMBL" id="MPUH01000408">
    <property type="protein sequence ID" value="OMJ80777.1"/>
    <property type="molecule type" value="Genomic_DNA"/>
</dbReference>
<name>A0A1R2BVU5_9CILI</name>
<dbReference type="AlphaFoldDB" id="A0A1R2BVU5"/>
<comment type="caution">
    <text evidence="2">The sequence shown here is derived from an EMBL/GenBank/DDBJ whole genome shotgun (WGS) entry which is preliminary data.</text>
</comment>
<evidence type="ECO:0000313" key="3">
    <source>
        <dbReference type="Proteomes" id="UP000187209"/>
    </source>
</evidence>
<feature type="coiled-coil region" evidence="1">
    <location>
        <begin position="315"/>
        <end position="363"/>
    </location>
</feature>
<proteinExistence type="predicted"/>
<keyword evidence="3" id="KW-1185">Reference proteome</keyword>
<accession>A0A1R2BVU5</accession>
<dbReference type="Proteomes" id="UP000187209">
    <property type="component" value="Unassembled WGS sequence"/>
</dbReference>
<keyword evidence="1" id="KW-0175">Coiled coil</keyword>
<evidence type="ECO:0000256" key="1">
    <source>
        <dbReference type="SAM" id="Coils"/>
    </source>
</evidence>
<gene>
    <name evidence="2" type="ORF">SteCoe_18885</name>
</gene>
<feature type="coiled-coil region" evidence="1">
    <location>
        <begin position="255"/>
        <end position="282"/>
    </location>
</feature>
<sequence>MPLSTDIVQKYEKNRNQVFNQANLNPVKNLKKLQRELYSKPVVNKKDSSIQVNTFSEIDKVHKLRLTEYEQNIEAIKWETLQKIQKSTQLIQDYENFVSILLTFINNIIQSLSCLTGLDTQKSQQESFIYEDPNYNLNSTSDYESLISDIKATQDMQFSRLSELKSSYNLKENSFIHFFDLINNEFTSKDFQIKNLENNLLENESKATIEATEMRMKFKSMEEMLRKSNIEAKHDLSRQLETIRDEFRRSEDIISKESTYKIQDLQAEKDKLNKKLLLALEDQEKSQDKYTSLISQMKLEIQDLSSERIMLISQINNINDQMEDAQSKILTYETKFKAQEKTEEILKSECLQLKSHIKALEDEYNEQLILVEDKYRRIISSYEVKEENIYKEFEDKIGKVEDEVDEKNAEIGRILKKYNELTKENGKFSREYGEKSLEVQDLVRIINELQLENQELRERSNFLAKDLEIFEENAKKCYFAIKSKPRTDIPAYLPELLKDIPTIAKDRQWLINKVADLTSELTKTCKSNTHMVEISKQNQTQEFLANSIESFKALKLFEKSRSEILSSMYSQKAP</sequence>